<proteinExistence type="predicted"/>
<dbReference type="OrthoDB" id="107110at2759"/>
<evidence type="ECO:0000256" key="4">
    <source>
        <dbReference type="SAM" id="MobiDB-lite"/>
    </source>
</evidence>
<organism evidence="6 7">
    <name type="scientific">Dendrothele bispora (strain CBS 962.96)</name>
    <dbReference type="NCBI Taxonomy" id="1314807"/>
    <lineage>
        <taxon>Eukaryota</taxon>
        <taxon>Fungi</taxon>
        <taxon>Dikarya</taxon>
        <taxon>Basidiomycota</taxon>
        <taxon>Agaricomycotina</taxon>
        <taxon>Agaricomycetes</taxon>
        <taxon>Agaricomycetidae</taxon>
        <taxon>Agaricales</taxon>
        <taxon>Agaricales incertae sedis</taxon>
        <taxon>Dendrothele</taxon>
    </lineage>
</organism>
<dbReference type="AlphaFoldDB" id="A0A4S8MTB0"/>
<dbReference type="PANTHER" id="PTHR33266:SF1">
    <property type="entry name" value="F-BOX DOMAIN-CONTAINING PROTEIN"/>
    <property type="match status" value="1"/>
</dbReference>
<comment type="subcellular location">
    <subcellularLocation>
        <location evidence="1">Host cell</location>
    </subcellularLocation>
    <subcellularLocation>
        <location evidence="2">Secreted</location>
    </subcellularLocation>
</comment>
<evidence type="ECO:0000256" key="1">
    <source>
        <dbReference type="ARBA" id="ARBA00004340"/>
    </source>
</evidence>
<feature type="region of interest" description="Disordered" evidence="4">
    <location>
        <begin position="934"/>
        <end position="956"/>
    </location>
</feature>
<evidence type="ECO:0000256" key="2">
    <source>
        <dbReference type="ARBA" id="ARBA00004613"/>
    </source>
</evidence>
<gene>
    <name evidence="6" type="ORF">K435DRAFT_773348</name>
</gene>
<feature type="domain" description="Crinkler effector protein N-terminal" evidence="5">
    <location>
        <begin position="21"/>
        <end position="118"/>
    </location>
</feature>
<feature type="region of interest" description="Disordered" evidence="4">
    <location>
        <begin position="982"/>
        <end position="1037"/>
    </location>
</feature>
<accession>A0A4S8MTB0</accession>
<feature type="compositionally biased region" description="Basic and acidic residues" evidence="4">
    <location>
        <begin position="987"/>
        <end position="1021"/>
    </location>
</feature>
<dbReference type="Pfam" id="PF20147">
    <property type="entry name" value="Crinkler"/>
    <property type="match status" value="1"/>
</dbReference>
<dbReference type="Proteomes" id="UP000297245">
    <property type="component" value="Unassembled WGS sequence"/>
</dbReference>
<reference evidence="6 7" key="1">
    <citation type="journal article" date="2019" name="Nat. Ecol. Evol.">
        <title>Megaphylogeny resolves global patterns of mushroom evolution.</title>
        <authorList>
            <person name="Varga T."/>
            <person name="Krizsan K."/>
            <person name="Foldi C."/>
            <person name="Dima B."/>
            <person name="Sanchez-Garcia M."/>
            <person name="Sanchez-Ramirez S."/>
            <person name="Szollosi G.J."/>
            <person name="Szarkandi J.G."/>
            <person name="Papp V."/>
            <person name="Albert L."/>
            <person name="Andreopoulos W."/>
            <person name="Angelini C."/>
            <person name="Antonin V."/>
            <person name="Barry K.W."/>
            <person name="Bougher N.L."/>
            <person name="Buchanan P."/>
            <person name="Buyck B."/>
            <person name="Bense V."/>
            <person name="Catcheside P."/>
            <person name="Chovatia M."/>
            <person name="Cooper J."/>
            <person name="Damon W."/>
            <person name="Desjardin D."/>
            <person name="Finy P."/>
            <person name="Geml J."/>
            <person name="Haridas S."/>
            <person name="Hughes K."/>
            <person name="Justo A."/>
            <person name="Karasinski D."/>
            <person name="Kautmanova I."/>
            <person name="Kiss B."/>
            <person name="Kocsube S."/>
            <person name="Kotiranta H."/>
            <person name="LaButti K.M."/>
            <person name="Lechner B.E."/>
            <person name="Liimatainen K."/>
            <person name="Lipzen A."/>
            <person name="Lukacs Z."/>
            <person name="Mihaltcheva S."/>
            <person name="Morgado L.N."/>
            <person name="Niskanen T."/>
            <person name="Noordeloos M.E."/>
            <person name="Ohm R.A."/>
            <person name="Ortiz-Santana B."/>
            <person name="Ovrebo C."/>
            <person name="Racz N."/>
            <person name="Riley R."/>
            <person name="Savchenko A."/>
            <person name="Shiryaev A."/>
            <person name="Soop K."/>
            <person name="Spirin V."/>
            <person name="Szebenyi C."/>
            <person name="Tomsovsky M."/>
            <person name="Tulloss R.E."/>
            <person name="Uehling J."/>
            <person name="Grigoriev I.V."/>
            <person name="Vagvolgyi C."/>
            <person name="Papp T."/>
            <person name="Martin F.M."/>
            <person name="Miettinen O."/>
            <person name="Hibbett D.S."/>
            <person name="Nagy L.G."/>
        </authorList>
    </citation>
    <scope>NUCLEOTIDE SEQUENCE [LARGE SCALE GENOMIC DNA]</scope>
    <source>
        <strain evidence="6 7">CBS 962.96</strain>
    </source>
</reference>
<evidence type="ECO:0000256" key="3">
    <source>
        <dbReference type="ARBA" id="ARBA00022525"/>
    </source>
</evidence>
<dbReference type="PANTHER" id="PTHR33266">
    <property type="entry name" value="CHROMOSOME 15, WHOLE GENOME SHOTGUN SEQUENCE"/>
    <property type="match status" value="1"/>
</dbReference>
<evidence type="ECO:0000313" key="6">
    <source>
        <dbReference type="EMBL" id="THV06407.1"/>
    </source>
</evidence>
<evidence type="ECO:0000259" key="5">
    <source>
        <dbReference type="Pfam" id="PF20147"/>
    </source>
</evidence>
<feature type="region of interest" description="Disordered" evidence="4">
    <location>
        <begin position="830"/>
        <end position="871"/>
    </location>
</feature>
<dbReference type="EMBL" id="ML179043">
    <property type="protein sequence ID" value="THV06407.1"/>
    <property type="molecule type" value="Genomic_DNA"/>
</dbReference>
<protein>
    <recommendedName>
        <fullName evidence="5">Crinkler effector protein N-terminal domain-containing protein</fullName>
    </recommendedName>
</protein>
<dbReference type="InterPro" id="IPR045379">
    <property type="entry name" value="Crinkler_N"/>
</dbReference>
<keyword evidence="3" id="KW-0964">Secreted</keyword>
<dbReference type="GO" id="GO:0043657">
    <property type="term" value="C:host cell"/>
    <property type="evidence" value="ECO:0007669"/>
    <property type="project" value="UniProtKB-SubCell"/>
</dbReference>
<sequence length="1037" mass="116745">MEHEAHSSPPRKRSRPPAVDLKFFCCLVGNEAPFAVVISSSGTVYDLKERVQAKRPNGLKGIDAANLDLFQVYLQCGPDLAEQVKSEVEGKEPLNPTTDIIEIFPENPPKGYVHIAVKKRGGASIPSRRGSPSTPSPPDCKHTPGWSRNFVGEHHRVLLKNIRKMHARKVRLINEGAKNKDLTDYGYLNHVALIQSSGSGKSRMVDELAKLIPTIPINIRPQEETEQYAHPPPDTSLRDLFIQSNFPTDDFILQERFYHILINLFHLVTEEIKHLMEGKDWSKLSELAQAWHQHLEEDKQSYRQDLYNRTKLRVEKRASTLVAQMSDEFLRLLANQADKSLESLCTIIGKLKQDEPPLGLVKDELHLVLYIDEVDGLADKTVVDFSGVSRTALQSLLSALSRLKHPIFVIYLSTQPDTAKLAPSAQLFKSARAVKLAPYLNAPITETPFDCVGKPIRVRRLTLSLLSNPVFLSLFGRPLWHSMMLPDSQTLLEYLQGESQEQEYRLPFEAFISMMRLARCKLLGSTLINVSYRSEIPGEISPYPTRTAKMAIIGVRLMPVVEASHTLGRQLVASHMQTVFSVPQSREWIRSGYPSEPILAEAAAWQVQYWRSKQQDGDIDCMLDMLHTHLSSDLLSPGEIGEVTGRMILLTARDHAGYDKESASLPDTRSLSGHILLTAFILELFPEDVATTFLCSRAPNDREGRSLREVFEHDVINFTHWERFTDDSAATPKALLSAFIRGAAIICRNNSPYIDTIIPVLRRKNVDDDTLNETNMTAVLVQFKLRTKPASPASIRTTAESVELVQPNEEKSRPYILMILELGIGTTPHTLFSKTPTQRKSKAGEELKKLQTANQSHHASSPQRSQTPLRYVIPSPPRLTVVTRSCAAPKLIHPGYLIYVRGCSDSVYKVVREQERDTYKSLLRKTALLAEHPRQDPQTIQEVRQQRPFVSEDKASHHWNDIYDDLSEDGDPDLDTADYRVGAAAEDLLHSEEEGGENRMDEEVGGEGRMDEDGRENRIDQGEGMDQGEQGMDEMEP</sequence>
<feature type="compositionally biased region" description="Polar residues" evidence="4">
    <location>
        <begin position="851"/>
        <end position="868"/>
    </location>
</feature>
<keyword evidence="7" id="KW-1185">Reference proteome</keyword>
<feature type="compositionally biased region" description="Low complexity" evidence="4">
    <location>
        <begin position="124"/>
        <end position="133"/>
    </location>
</feature>
<feature type="region of interest" description="Disordered" evidence="4">
    <location>
        <begin position="121"/>
        <end position="147"/>
    </location>
</feature>
<name>A0A4S8MTB0_DENBC</name>
<dbReference type="GO" id="GO:0005576">
    <property type="term" value="C:extracellular region"/>
    <property type="evidence" value="ECO:0007669"/>
    <property type="project" value="UniProtKB-SubCell"/>
</dbReference>
<evidence type="ECO:0000313" key="7">
    <source>
        <dbReference type="Proteomes" id="UP000297245"/>
    </source>
</evidence>